<dbReference type="KEGG" id="spha:D3Y57_09665"/>
<evidence type="ECO:0000313" key="2">
    <source>
        <dbReference type="Proteomes" id="UP000276254"/>
    </source>
</evidence>
<protein>
    <submittedName>
        <fullName evidence="1">ABC transporter</fullName>
    </submittedName>
</protein>
<organism evidence="1 2">
    <name type="scientific">Sphingomonas paeninsulae</name>
    <dbReference type="NCBI Taxonomy" id="2319844"/>
    <lineage>
        <taxon>Bacteria</taxon>
        <taxon>Pseudomonadati</taxon>
        <taxon>Pseudomonadota</taxon>
        <taxon>Alphaproteobacteria</taxon>
        <taxon>Sphingomonadales</taxon>
        <taxon>Sphingomonadaceae</taxon>
        <taxon>Sphingomonas</taxon>
    </lineage>
</organism>
<sequence length="200" mass="20538">MKIPRIASLGRLALGGAAALALSGCISFGAKPPKTLLTLVPASTMTANTVRQAGPGQTLTILYPTAPAAISVTRVPVYEASGTISYVKGIAWNDTPSHLFQNLMSEVVAAKTGKVVVDVRQYTLDPGTRVSGSLAKFGIDAQSMQAVVVYDAILMRSGGTAIETRRFEGHASLTSINAGAGPALNQAANDVAAQVAGWVG</sequence>
<dbReference type="RefSeq" id="WP_121152807.1">
    <property type="nucleotide sequence ID" value="NZ_CP032829.1"/>
</dbReference>
<keyword evidence="2" id="KW-1185">Reference proteome</keyword>
<reference evidence="1" key="1">
    <citation type="submission" date="2018-09" db="EMBL/GenBank/DDBJ databases">
        <title>Sphingomonas peninsula sp. nov., isolated from fildes peninsula, Antarctic soil.</title>
        <authorList>
            <person name="Yingchao G."/>
        </authorList>
    </citation>
    <scope>NUCLEOTIDE SEQUENCE [LARGE SCALE GENOMIC DNA]</scope>
    <source>
        <strain evidence="1">YZ-8</strain>
    </source>
</reference>
<dbReference type="Gene3D" id="3.40.50.10610">
    <property type="entry name" value="ABC-type transport auxiliary lipoprotein component"/>
    <property type="match status" value="1"/>
</dbReference>
<accession>A0A494TFX7</accession>
<dbReference type="EMBL" id="CP032829">
    <property type="protein sequence ID" value="AYJ86182.1"/>
    <property type="molecule type" value="Genomic_DNA"/>
</dbReference>
<dbReference type="PROSITE" id="PS51257">
    <property type="entry name" value="PROKAR_LIPOPROTEIN"/>
    <property type="match status" value="1"/>
</dbReference>
<dbReference type="AlphaFoldDB" id="A0A494TFX7"/>
<proteinExistence type="predicted"/>
<name>A0A494TFX7_SPHPE</name>
<evidence type="ECO:0000313" key="1">
    <source>
        <dbReference type="EMBL" id="AYJ86182.1"/>
    </source>
</evidence>
<dbReference type="SUPFAM" id="SSF159594">
    <property type="entry name" value="XCC0632-like"/>
    <property type="match status" value="1"/>
</dbReference>
<gene>
    <name evidence="1" type="ORF">D3Y57_09665</name>
</gene>
<dbReference type="OrthoDB" id="7391077at2"/>
<dbReference type="Proteomes" id="UP000276254">
    <property type="component" value="Chromosome"/>
</dbReference>